<dbReference type="Proteomes" id="UP000694865">
    <property type="component" value="Unplaced"/>
</dbReference>
<dbReference type="PANTHER" id="PTHR34605:SF3">
    <property type="entry name" value="P CELL-TYPE AGGLUTINATION PROTEIN MAP4-LIKE-RELATED"/>
    <property type="match status" value="1"/>
</dbReference>
<evidence type="ECO:0000313" key="4">
    <source>
        <dbReference type="Proteomes" id="UP000694865"/>
    </source>
</evidence>
<organism evidence="4 5">
    <name type="scientific">Saccoglossus kowalevskii</name>
    <name type="common">Acorn worm</name>
    <dbReference type="NCBI Taxonomy" id="10224"/>
    <lineage>
        <taxon>Eukaryota</taxon>
        <taxon>Metazoa</taxon>
        <taxon>Hemichordata</taxon>
        <taxon>Enteropneusta</taxon>
        <taxon>Harrimaniidae</taxon>
        <taxon>Saccoglossus</taxon>
    </lineage>
</organism>
<dbReference type="RefSeq" id="XP_006814487.1">
    <property type="nucleotide sequence ID" value="XM_006814424.1"/>
</dbReference>
<dbReference type="InterPro" id="IPR013762">
    <property type="entry name" value="Integrase-like_cat_sf"/>
</dbReference>
<protein>
    <submittedName>
        <fullName evidence="5">Uncharacterized protein LOC102804199</fullName>
    </submittedName>
</protein>
<evidence type="ECO:0000256" key="2">
    <source>
        <dbReference type="ARBA" id="ARBA00023172"/>
    </source>
</evidence>
<feature type="domain" description="Tyr recombinase" evidence="3">
    <location>
        <begin position="98"/>
        <end position="302"/>
    </location>
</feature>
<evidence type="ECO:0000256" key="1">
    <source>
        <dbReference type="ARBA" id="ARBA00023125"/>
    </source>
</evidence>
<keyword evidence="2" id="KW-0233">DNA recombination</keyword>
<dbReference type="PROSITE" id="PS51898">
    <property type="entry name" value="TYR_RECOMBINASE"/>
    <property type="match status" value="1"/>
</dbReference>
<keyword evidence="1" id="KW-0238">DNA-binding</keyword>
<dbReference type="InterPro" id="IPR002104">
    <property type="entry name" value="Integrase_catalytic"/>
</dbReference>
<dbReference type="InterPro" id="IPR010998">
    <property type="entry name" value="Integrase_recombinase_N"/>
</dbReference>
<keyword evidence="4" id="KW-1185">Reference proteome</keyword>
<evidence type="ECO:0000313" key="5">
    <source>
        <dbReference type="RefSeq" id="XP_006814487.1"/>
    </source>
</evidence>
<proteinExistence type="predicted"/>
<reference evidence="5" key="1">
    <citation type="submission" date="2025-08" db="UniProtKB">
        <authorList>
            <consortium name="RefSeq"/>
        </authorList>
    </citation>
    <scope>IDENTIFICATION</scope>
    <source>
        <tissue evidence="5">Testes</tissue>
    </source>
</reference>
<dbReference type="GeneID" id="102804199"/>
<gene>
    <name evidence="5" type="primary">LOC102804199</name>
</gene>
<dbReference type="SUPFAM" id="SSF47823">
    <property type="entry name" value="lambda integrase-like, N-terminal domain"/>
    <property type="match status" value="1"/>
</dbReference>
<dbReference type="SUPFAM" id="SSF56349">
    <property type="entry name" value="DNA breaking-rejoining enzymes"/>
    <property type="match status" value="1"/>
</dbReference>
<accession>A0ABM0M396</accession>
<evidence type="ECO:0000259" key="3">
    <source>
        <dbReference type="PROSITE" id="PS51898"/>
    </source>
</evidence>
<dbReference type="Gene3D" id="1.10.443.10">
    <property type="entry name" value="Intergrase catalytic core"/>
    <property type="match status" value="1"/>
</dbReference>
<name>A0ABM0M396_SACKO</name>
<dbReference type="InterPro" id="IPR011010">
    <property type="entry name" value="DNA_brk_join_enz"/>
</dbReference>
<dbReference type="Gene3D" id="1.10.150.130">
    <property type="match status" value="1"/>
</dbReference>
<dbReference type="PANTHER" id="PTHR34605">
    <property type="entry name" value="PHAGE_INTEGRASE DOMAIN-CONTAINING PROTEIN"/>
    <property type="match status" value="1"/>
</dbReference>
<sequence length="309" mass="35275">MQCSIADSTRRTYQVGQNRYHNFCDLYWLPAYPVTPQTTILFATYLAQTVVTYKTIKVYLAAIIHLHTDSGQPDNISDNVQLQRTLLGIKRSLGDTKKPRLPITMNILRRLKESLRTHPSIHTNDKLMLWSAFTVAFFGFLRVSEFTATSPQHFDKTRTLLIEDTTCAIELYVQLRASKTDPFRHGCIIKIAPTFTSVCAVRAYTKYRSICAPSPQTPAFQFHSWSWLTRQSLTTHLRDLLTRAGIQNPRLYTTHSFRRGAATTAAEANVPDWLIKTLGRWRSDAYQVYIDTPSSTLQDVPRILCGHSS</sequence>
<dbReference type="InterPro" id="IPR052925">
    <property type="entry name" value="Phage_Integrase-like_Recomb"/>
</dbReference>